<feature type="region of interest" description="Disordered" evidence="1">
    <location>
        <begin position="31"/>
        <end position="53"/>
    </location>
</feature>
<keyword evidence="3" id="KW-1185">Reference proteome</keyword>
<dbReference type="Proteomes" id="UP001386955">
    <property type="component" value="Unassembled WGS sequence"/>
</dbReference>
<sequence>MPTANHSCQVEHIQKRGPHQLLSRLRADELNPKGKFQSQNRTQTHLPTKHAASLNAPPLGSVWRWRVRACVSA</sequence>
<accession>A0AAN9SEC7</accession>
<proteinExistence type="predicted"/>
<organism evidence="2 3">
    <name type="scientific">Psophocarpus tetragonolobus</name>
    <name type="common">Winged bean</name>
    <name type="synonym">Dolichos tetragonolobus</name>
    <dbReference type="NCBI Taxonomy" id="3891"/>
    <lineage>
        <taxon>Eukaryota</taxon>
        <taxon>Viridiplantae</taxon>
        <taxon>Streptophyta</taxon>
        <taxon>Embryophyta</taxon>
        <taxon>Tracheophyta</taxon>
        <taxon>Spermatophyta</taxon>
        <taxon>Magnoliopsida</taxon>
        <taxon>eudicotyledons</taxon>
        <taxon>Gunneridae</taxon>
        <taxon>Pentapetalae</taxon>
        <taxon>rosids</taxon>
        <taxon>fabids</taxon>
        <taxon>Fabales</taxon>
        <taxon>Fabaceae</taxon>
        <taxon>Papilionoideae</taxon>
        <taxon>50 kb inversion clade</taxon>
        <taxon>NPAAA clade</taxon>
        <taxon>indigoferoid/millettioid clade</taxon>
        <taxon>Phaseoleae</taxon>
        <taxon>Psophocarpus</taxon>
    </lineage>
</organism>
<gene>
    <name evidence="2" type="ORF">VNO78_20981</name>
</gene>
<comment type="caution">
    <text evidence="2">The sequence shown here is derived from an EMBL/GenBank/DDBJ whole genome shotgun (WGS) entry which is preliminary data.</text>
</comment>
<protein>
    <submittedName>
        <fullName evidence="2">Uncharacterized protein</fullName>
    </submittedName>
</protein>
<evidence type="ECO:0000256" key="1">
    <source>
        <dbReference type="SAM" id="MobiDB-lite"/>
    </source>
</evidence>
<evidence type="ECO:0000313" key="2">
    <source>
        <dbReference type="EMBL" id="KAK7392538.1"/>
    </source>
</evidence>
<evidence type="ECO:0000313" key="3">
    <source>
        <dbReference type="Proteomes" id="UP001386955"/>
    </source>
</evidence>
<name>A0AAN9SEC7_PSOTE</name>
<dbReference type="EMBL" id="JAYMYS010000005">
    <property type="protein sequence ID" value="KAK7392538.1"/>
    <property type="molecule type" value="Genomic_DNA"/>
</dbReference>
<dbReference type="AlphaFoldDB" id="A0AAN9SEC7"/>
<reference evidence="2 3" key="1">
    <citation type="submission" date="2024-01" db="EMBL/GenBank/DDBJ databases">
        <title>The genomes of 5 underutilized Papilionoideae crops provide insights into root nodulation and disease resistanc.</title>
        <authorList>
            <person name="Jiang F."/>
        </authorList>
    </citation>
    <scope>NUCLEOTIDE SEQUENCE [LARGE SCALE GENOMIC DNA]</scope>
    <source>
        <strain evidence="2">DUOXIRENSHENG_FW03</strain>
        <tissue evidence="2">Leaves</tissue>
    </source>
</reference>
<feature type="compositionally biased region" description="Polar residues" evidence="1">
    <location>
        <begin position="36"/>
        <end position="46"/>
    </location>
</feature>